<reference evidence="7" key="2">
    <citation type="journal article" date="2021" name="PeerJ">
        <title>Extensive microbial diversity within the chicken gut microbiome revealed by metagenomics and culture.</title>
        <authorList>
            <person name="Gilroy R."/>
            <person name="Ravi A."/>
            <person name="Getino M."/>
            <person name="Pursley I."/>
            <person name="Horton D.L."/>
            <person name="Alikhan N.F."/>
            <person name="Baker D."/>
            <person name="Gharbi K."/>
            <person name="Hall N."/>
            <person name="Watson M."/>
            <person name="Adriaenssens E.M."/>
            <person name="Foster-Nyarko E."/>
            <person name="Jarju S."/>
            <person name="Secka A."/>
            <person name="Antonio M."/>
            <person name="Oren A."/>
            <person name="Chaudhuri R.R."/>
            <person name="La Ragione R."/>
            <person name="Hildebrand F."/>
            <person name="Pallen M.J."/>
        </authorList>
    </citation>
    <scope>NUCLEOTIDE SEQUENCE</scope>
    <source>
        <strain evidence="7">1748</strain>
    </source>
</reference>
<feature type="transmembrane region" description="Helical" evidence="6">
    <location>
        <begin position="395"/>
        <end position="414"/>
    </location>
</feature>
<dbReference type="Proteomes" id="UP000823629">
    <property type="component" value="Unassembled WGS sequence"/>
</dbReference>
<keyword evidence="2" id="KW-1003">Cell membrane</keyword>
<dbReference type="Pfam" id="PF03606">
    <property type="entry name" value="DcuC"/>
    <property type="match status" value="1"/>
</dbReference>
<feature type="transmembrane region" description="Helical" evidence="6">
    <location>
        <begin position="153"/>
        <end position="170"/>
    </location>
</feature>
<name>A0A9D9D9D9_9BACL</name>
<dbReference type="EMBL" id="JADING010000078">
    <property type="protein sequence ID" value="MBO8414389.1"/>
    <property type="molecule type" value="Genomic_DNA"/>
</dbReference>
<accession>A0A9D9D9D9</accession>
<evidence type="ECO:0000256" key="5">
    <source>
        <dbReference type="ARBA" id="ARBA00023136"/>
    </source>
</evidence>
<feature type="transmembrane region" description="Helical" evidence="6">
    <location>
        <begin position="30"/>
        <end position="49"/>
    </location>
</feature>
<evidence type="ECO:0000313" key="7">
    <source>
        <dbReference type="EMBL" id="MBO8414389.1"/>
    </source>
</evidence>
<evidence type="ECO:0000256" key="4">
    <source>
        <dbReference type="ARBA" id="ARBA00022989"/>
    </source>
</evidence>
<evidence type="ECO:0000256" key="6">
    <source>
        <dbReference type="SAM" id="Phobius"/>
    </source>
</evidence>
<evidence type="ECO:0000256" key="3">
    <source>
        <dbReference type="ARBA" id="ARBA00022692"/>
    </source>
</evidence>
<dbReference type="GO" id="GO:0005886">
    <property type="term" value="C:plasma membrane"/>
    <property type="evidence" value="ECO:0007669"/>
    <property type="project" value="UniProtKB-SubCell"/>
</dbReference>
<feature type="transmembrane region" description="Helical" evidence="6">
    <location>
        <begin position="177"/>
        <end position="195"/>
    </location>
</feature>
<feature type="transmembrane region" description="Helical" evidence="6">
    <location>
        <begin position="483"/>
        <end position="501"/>
    </location>
</feature>
<feature type="transmembrane region" description="Helical" evidence="6">
    <location>
        <begin position="421"/>
        <end position="446"/>
    </location>
</feature>
<feature type="transmembrane region" description="Helical" evidence="6">
    <location>
        <begin position="316"/>
        <end position="333"/>
    </location>
</feature>
<evidence type="ECO:0000256" key="1">
    <source>
        <dbReference type="ARBA" id="ARBA00004651"/>
    </source>
</evidence>
<protein>
    <submittedName>
        <fullName evidence="7">Citrate transporter</fullName>
    </submittedName>
</protein>
<dbReference type="AlphaFoldDB" id="A0A9D9D9D9"/>
<comment type="caution">
    <text evidence="7">The sequence shown here is derived from an EMBL/GenBank/DDBJ whole genome shotgun (WGS) entry which is preliminary data.</text>
</comment>
<feature type="transmembrane region" description="Helical" evidence="6">
    <location>
        <begin position="130"/>
        <end position="147"/>
    </location>
</feature>
<organism evidence="7 8">
    <name type="scientific">Candidatus Scatoplasma merdavium</name>
    <dbReference type="NCBI Taxonomy" id="2840932"/>
    <lineage>
        <taxon>Bacteria</taxon>
        <taxon>Bacillati</taxon>
        <taxon>Bacillota</taxon>
        <taxon>Bacilli</taxon>
        <taxon>Bacillales</taxon>
        <taxon>Candidatus Scatoplasma</taxon>
    </lineage>
</organism>
<dbReference type="InterPro" id="IPR018385">
    <property type="entry name" value="C4_dicarb_anaerob_car-like"/>
</dbReference>
<feature type="transmembrane region" description="Helical" evidence="6">
    <location>
        <begin position="215"/>
        <end position="236"/>
    </location>
</feature>
<feature type="transmembrane region" description="Helical" evidence="6">
    <location>
        <begin position="275"/>
        <end position="296"/>
    </location>
</feature>
<evidence type="ECO:0000313" key="8">
    <source>
        <dbReference type="Proteomes" id="UP000823629"/>
    </source>
</evidence>
<comment type="subcellular location">
    <subcellularLocation>
        <location evidence="1">Cell membrane</location>
        <topology evidence="1">Multi-pass membrane protein</topology>
    </subcellularLocation>
</comment>
<reference evidence="7" key="1">
    <citation type="submission" date="2020-10" db="EMBL/GenBank/DDBJ databases">
        <authorList>
            <person name="Gilroy R."/>
        </authorList>
    </citation>
    <scope>NUCLEOTIDE SEQUENCE</scope>
    <source>
        <strain evidence="7">1748</strain>
    </source>
</reference>
<feature type="transmembrane region" description="Helical" evidence="6">
    <location>
        <begin position="89"/>
        <end position="109"/>
    </location>
</feature>
<evidence type="ECO:0000256" key="2">
    <source>
        <dbReference type="ARBA" id="ARBA00022475"/>
    </source>
</evidence>
<keyword evidence="4 6" id="KW-1133">Transmembrane helix</keyword>
<feature type="transmembrane region" description="Helical" evidence="6">
    <location>
        <begin position="6"/>
        <end position="23"/>
    </location>
</feature>
<gene>
    <name evidence="7" type="ORF">IAC78_02795</name>
</gene>
<keyword evidence="5 6" id="KW-0472">Membrane</keyword>
<proteinExistence type="predicted"/>
<keyword evidence="3 6" id="KW-0812">Transmembrane</keyword>
<sequence length="503" mass="54645">MQALAIILAVLLLLSLITFVYYLMKGGNLIIGLTIISVAWFLFGTIWSVTDLVHAWDPAVHGGVSGPGFFDVWANIVGNLNTVFSDGPIGYGTTTAIIIFASWFGRVVVDTGIAKALIRKVVELSGSRQLVTVCLVSVVSALIFTSIFGPGSVMAIGAIILPILLSIGVSKKIAVGSFMFSVAAGMYVNTGYSSQFSGNGLFSAIWDLPGFISDFTIWTWLSFLIHVAIMLGYILFNFHFAKDKVKAWAMTSAEASDDYEVDENGESPEKPVSNWTFIVPFIPIIFGLVITIPNLFLPENDTTNNVYHRFVEFAPIFLFIVGIFFGLLLTGNLKSYKKAVAMTQKTLFNGFSDVALLIGMLLMMNCFSTAANKLAAPIFQQALNGGLDWINDYPWIILIIFIALAPGALFRGPFMVWGSGIAVASVLGPIIASNASGLTPLLLVLFYVQPVAITAQCCPTQSWGMWALSYSKLEPNVYIKTNIVWGWVTCGIVMALGYLLLML</sequence>
<feature type="transmembrane region" description="Helical" evidence="6">
    <location>
        <begin position="354"/>
        <end position="375"/>
    </location>
</feature>